<dbReference type="Gene3D" id="3.30.530.20">
    <property type="match status" value="1"/>
</dbReference>
<dbReference type="EMBL" id="VFPU01000001">
    <property type="protein sequence ID" value="TQM95346.1"/>
    <property type="molecule type" value="Genomic_DNA"/>
</dbReference>
<organism evidence="1 2">
    <name type="scientific">Ornithinimicrobium humiphilum</name>
    <dbReference type="NCBI Taxonomy" id="125288"/>
    <lineage>
        <taxon>Bacteria</taxon>
        <taxon>Bacillati</taxon>
        <taxon>Actinomycetota</taxon>
        <taxon>Actinomycetes</taxon>
        <taxon>Micrococcales</taxon>
        <taxon>Ornithinimicrobiaceae</taxon>
        <taxon>Ornithinimicrobium</taxon>
    </lineage>
</organism>
<proteinExistence type="predicted"/>
<accession>A0A543KJX5</accession>
<protein>
    <submittedName>
        <fullName evidence="1">Polyketide cyclase/dehydrase/lipid transport protein</fullName>
    </submittedName>
</protein>
<keyword evidence="2" id="KW-1185">Reference proteome</keyword>
<dbReference type="AlphaFoldDB" id="A0A543KJX5"/>
<dbReference type="Proteomes" id="UP000315133">
    <property type="component" value="Unassembled WGS sequence"/>
</dbReference>
<dbReference type="Pfam" id="PF10604">
    <property type="entry name" value="Polyketide_cyc2"/>
    <property type="match status" value="1"/>
</dbReference>
<evidence type="ECO:0000313" key="2">
    <source>
        <dbReference type="Proteomes" id="UP000315133"/>
    </source>
</evidence>
<evidence type="ECO:0000313" key="1">
    <source>
        <dbReference type="EMBL" id="TQM95346.1"/>
    </source>
</evidence>
<dbReference type="SUPFAM" id="SSF55961">
    <property type="entry name" value="Bet v1-like"/>
    <property type="match status" value="1"/>
</dbReference>
<dbReference type="RefSeq" id="WP_141817121.1">
    <property type="nucleotide sequence ID" value="NZ_BAAAIL010000003.1"/>
</dbReference>
<reference evidence="1 2" key="1">
    <citation type="submission" date="2019-06" db="EMBL/GenBank/DDBJ databases">
        <title>Sequencing the genomes of 1000 actinobacteria strains.</title>
        <authorList>
            <person name="Klenk H.-P."/>
        </authorList>
    </citation>
    <scope>NUCLEOTIDE SEQUENCE [LARGE SCALE GENOMIC DNA]</scope>
    <source>
        <strain evidence="1 2">DSM 12362</strain>
    </source>
</reference>
<dbReference type="InterPro" id="IPR019587">
    <property type="entry name" value="Polyketide_cyclase/dehydratase"/>
</dbReference>
<name>A0A543KJX5_9MICO</name>
<sequence>MELTHRASIVVNASPEVVYSLVSDVTRTGEWSPTCRACEWEDPSETGVGARFTGHNDNGARQWSTTSTVAAADPGRTFAWEVGAGYVRWAYLLEPVGGGTELTHTWEFTETGQAFFHEKYGDDAPAQMEQRTAAARCDMPRTLDTIREIAEREVASVAAS</sequence>
<gene>
    <name evidence="1" type="ORF">FB476_0185</name>
</gene>
<dbReference type="OrthoDB" id="4618973at2"/>
<dbReference type="CDD" id="cd07812">
    <property type="entry name" value="SRPBCC"/>
    <property type="match status" value="1"/>
</dbReference>
<dbReference type="InterPro" id="IPR023393">
    <property type="entry name" value="START-like_dom_sf"/>
</dbReference>
<comment type="caution">
    <text evidence="1">The sequence shown here is derived from an EMBL/GenBank/DDBJ whole genome shotgun (WGS) entry which is preliminary data.</text>
</comment>